<dbReference type="PROSITE" id="PS51278">
    <property type="entry name" value="GATASE_TYPE_2"/>
    <property type="match status" value="1"/>
</dbReference>
<dbReference type="InterPro" id="IPR033738">
    <property type="entry name" value="AsnB_N"/>
</dbReference>
<evidence type="ECO:0000256" key="2">
    <source>
        <dbReference type="ARBA" id="ARBA00012737"/>
    </source>
</evidence>
<dbReference type="InterPro" id="IPR050795">
    <property type="entry name" value="Asn_Synthetase"/>
</dbReference>
<dbReference type="Gene3D" id="3.60.20.10">
    <property type="entry name" value="Glutamine Phosphoribosylpyrophosphate, subunit 1, domain 1"/>
    <property type="match status" value="1"/>
</dbReference>
<feature type="domain" description="Glutamine amidotransferase type-2" evidence="14">
    <location>
        <begin position="2"/>
        <end position="190"/>
    </location>
</feature>
<evidence type="ECO:0000256" key="4">
    <source>
        <dbReference type="ARBA" id="ARBA00022605"/>
    </source>
</evidence>
<sequence>MCGIICIIHYHNKENYDFNLDKFKECTDRLKNRGPDKTNYLVIKKENYDIYFGFTRLAIMDTSINGMQPFTNNNGDYVICNGEIYNYLDLAKKYDINLETSCDCEILLPLLNKLDFTNVVNNLDAEFALIYYNNLENKLFAARDKYGVRPLYYGFSDNLIGFGSELKSLHSVMDYVEQVKPQNIFQIELDKPRNENVHIERYYDINNVKFNVNNDIVLIKQNIRNLLFNAVKKRLIADRPIGFLLSGGLDSSLIVAIASKILGPENITCFSIGIPGSPDIEAAKIVVNYLGIKNHHIIPFLIEEGISILPQVIETIETYDITTIRASTPQYIMAKYIKDNTDIRVILSGEGSDELHGSYRYFYNAPNSIEFNKETKRLLTDLCYFDNLRTDRTMANHGLEVRVPFLDFDYVNYILSIDQNLLMFNDKNMEKKIIRDSFIKLLPEEILYRRKEAFSDAVSNTENNWINSIKIQASKKITMEKLLNNTYIMNKPKTVDALYFRQIFDSIYPNRDNVNPYYWLPKWQKTDVQDPSATILNCY</sequence>
<dbReference type="Gene3D" id="3.40.50.620">
    <property type="entry name" value="HUPs"/>
    <property type="match status" value="1"/>
</dbReference>
<dbReference type="CDD" id="cd00712">
    <property type="entry name" value="AsnB"/>
    <property type="match status" value="1"/>
</dbReference>
<keyword evidence="7 11" id="KW-0061">Asparagine biosynthesis</keyword>
<proteinExistence type="predicted"/>
<gene>
    <name evidence="15" type="ORF">Hokovirus_3_148</name>
</gene>
<dbReference type="PIRSF" id="PIRSF001589">
    <property type="entry name" value="Asn_synthetase_glu-h"/>
    <property type="match status" value="1"/>
</dbReference>
<dbReference type="EC" id="6.3.5.4" evidence="2"/>
<evidence type="ECO:0000256" key="11">
    <source>
        <dbReference type="PIRSR" id="PIRSR001589-1"/>
    </source>
</evidence>
<dbReference type="SUPFAM" id="SSF52402">
    <property type="entry name" value="Adenine nucleotide alpha hydrolases-like"/>
    <property type="match status" value="1"/>
</dbReference>
<feature type="site" description="Important for beta-aspartyl-AMP intermediate formation" evidence="13">
    <location>
        <position position="350"/>
    </location>
</feature>
<dbReference type="CDD" id="cd01991">
    <property type="entry name" value="Asn_synthase_B_C"/>
    <property type="match status" value="1"/>
</dbReference>
<feature type="binding site" evidence="12">
    <location>
        <position position="272"/>
    </location>
    <ligand>
        <name>ATP</name>
        <dbReference type="ChEBI" id="CHEBI:30616"/>
    </ligand>
</feature>
<evidence type="ECO:0000256" key="5">
    <source>
        <dbReference type="ARBA" id="ARBA00022741"/>
    </source>
</evidence>
<keyword evidence="5 12" id="KW-0547">Nucleotide-binding</keyword>
<dbReference type="InterPro" id="IPR014729">
    <property type="entry name" value="Rossmann-like_a/b/a_fold"/>
</dbReference>
<evidence type="ECO:0000256" key="12">
    <source>
        <dbReference type="PIRSR" id="PIRSR001589-2"/>
    </source>
</evidence>
<dbReference type="InterPro" id="IPR006426">
    <property type="entry name" value="Asn_synth_AEB"/>
</dbReference>
<evidence type="ECO:0000256" key="8">
    <source>
        <dbReference type="ARBA" id="ARBA00022962"/>
    </source>
</evidence>
<keyword evidence="4 11" id="KW-0028">Amino-acid biosynthesis</keyword>
<name>A0A1V0SGM7_9VIRU</name>
<dbReference type="PANTHER" id="PTHR11772">
    <property type="entry name" value="ASPARAGINE SYNTHETASE"/>
    <property type="match status" value="1"/>
</dbReference>
<protein>
    <recommendedName>
        <fullName evidence="2">asparagine synthase (glutamine-hydrolyzing)</fullName>
        <ecNumber evidence="2">6.3.5.4</ecNumber>
    </recommendedName>
    <alternativeName>
        <fullName evidence="9">Glutamine-dependent asparagine synthetase</fullName>
    </alternativeName>
</protein>
<accession>A0A1V0SGM7</accession>
<dbReference type="InterPro" id="IPR029055">
    <property type="entry name" value="Ntn_hydrolases_N"/>
</dbReference>
<evidence type="ECO:0000256" key="1">
    <source>
        <dbReference type="ARBA" id="ARBA00005187"/>
    </source>
</evidence>
<keyword evidence="6 12" id="KW-0067">ATP-binding</keyword>
<dbReference type="GO" id="GO:0005524">
    <property type="term" value="F:ATP binding"/>
    <property type="evidence" value="ECO:0007669"/>
    <property type="project" value="UniProtKB-KW"/>
</dbReference>
<dbReference type="Pfam" id="PF13537">
    <property type="entry name" value="GATase_7"/>
    <property type="match status" value="1"/>
</dbReference>
<feature type="active site" description="For GATase activity" evidence="11">
    <location>
        <position position="2"/>
    </location>
</feature>
<comment type="catalytic activity">
    <reaction evidence="10">
        <text>L-aspartate + L-glutamine + ATP + H2O = L-asparagine + L-glutamate + AMP + diphosphate + H(+)</text>
        <dbReference type="Rhea" id="RHEA:12228"/>
        <dbReference type="ChEBI" id="CHEBI:15377"/>
        <dbReference type="ChEBI" id="CHEBI:15378"/>
        <dbReference type="ChEBI" id="CHEBI:29985"/>
        <dbReference type="ChEBI" id="CHEBI:29991"/>
        <dbReference type="ChEBI" id="CHEBI:30616"/>
        <dbReference type="ChEBI" id="CHEBI:33019"/>
        <dbReference type="ChEBI" id="CHEBI:58048"/>
        <dbReference type="ChEBI" id="CHEBI:58359"/>
        <dbReference type="ChEBI" id="CHEBI:456215"/>
        <dbReference type="EC" id="6.3.5.4"/>
    </reaction>
</comment>
<feature type="binding site" evidence="12">
    <location>
        <position position="244"/>
    </location>
    <ligand>
        <name>ATP</name>
        <dbReference type="ChEBI" id="CHEBI:30616"/>
    </ligand>
</feature>
<dbReference type="InterPro" id="IPR017932">
    <property type="entry name" value="GATase_2_dom"/>
</dbReference>
<evidence type="ECO:0000256" key="9">
    <source>
        <dbReference type="ARBA" id="ARBA00030234"/>
    </source>
</evidence>
<keyword evidence="3" id="KW-0436">Ligase</keyword>
<evidence type="ECO:0000256" key="10">
    <source>
        <dbReference type="ARBA" id="ARBA00048741"/>
    </source>
</evidence>
<dbReference type="EMBL" id="KY684105">
    <property type="protein sequence ID" value="ARF10875.1"/>
    <property type="molecule type" value="Genomic_DNA"/>
</dbReference>
<feature type="binding site" evidence="12">
    <location>
        <begin position="348"/>
        <end position="349"/>
    </location>
    <ligand>
        <name>ATP</name>
        <dbReference type="ChEBI" id="CHEBI:30616"/>
    </ligand>
</feature>
<dbReference type="GO" id="GO:0004066">
    <property type="term" value="F:asparagine synthase (glutamine-hydrolyzing) activity"/>
    <property type="evidence" value="ECO:0007669"/>
    <property type="project" value="UniProtKB-EC"/>
</dbReference>
<organism evidence="15">
    <name type="scientific">Hokovirus HKV1</name>
    <dbReference type="NCBI Taxonomy" id="1977638"/>
    <lineage>
        <taxon>Viruses</taxon>
        <taxon>Varidnaviria</taxon>
        <taxon>Bamfordvirae</taxon>
        <taxon>Nucleocytoviricota</taxon>
        <taxon>Megaviricetes</taxon>
        <taxon>Imitervirales</taxon>
        <taxon>Mimiviridae</taxon>
        <taxon>Klosneuvirinae</taxon>
        <taxon>Hokovirus</taxon>
    </lineage>
</organism>
<evidence type="ECO:0000313" key="15">
    <source>
        <dbReference type="EMBL" id="ARF10875.1"/>
    </source>
</evidence>
<dbReference type="PANTHER" id="PTHR11772:SF23">
    <property type="entry name" value="ASPARAGINE SYNTHETASE [GLUTAMINE-HYDROLYZING]"/>
    <property type="match status" value="1"/>
</dbReference>
<dbReference type="InterPro" id="IPR001962">
    <property type="entry name" value="Asn_synthase"/>
</dbReference>
<dbReference type="GO" id="GO:0006529">
    <property type="term" value="P:asparagine biosynthetic process"/>
    <property type="evidence" value="ECO:0007669"/>
    <property type="project" value="UniProtKB-KW"/>
</dbReference>
<reference evidence="15" key="1">
    <citation type="journal article" date="2017" name="Science">
        <title>Giant viruses with an expanded complement of translation system components.</title>
        <authorList>
            <person name="Schulz F."/>
            <person name="Yutin N."/>
            <person name="Ivanova N.N."/>
            <person name="Ortega D.R."/>
            <person name="Lee T.K."/>
            <person name="Vierheilig J."/>
            <person name="Daims H."/>
            <person name="Horn M."/>
            <person name="Wagner M."/>
            <person name="Jensen G.J."/>
            <person name="Kyrpides N.C."/>
            <person name="Koonin E.V."/>
            <person name="Woyke T."/>
        </authorList>
    </citation>
    <scope>NUCLEOTIDE SEQUENCE</scope>
    <source>
        <strain evidence="15">HKV1</strain>
    </source>
</reference>
<keyword evidence="8 11" id="KW-0315">Glutamine amidotransferase</keyword>
<comment type="pathway">
    <text evidence="1">Amino-acid biosynthesis; L-asparagine biosynthesis; L-asparagine from L-aspartate (L-Gln route): step 1/1.</text>
</comment>
<evidence type="ECO:0000259" key="14">
    <source>
        <dbReference type="PROSITE" id="PS51278"/>
    </source>
</evidence>
<evidence type="ECO:0000256" key="3">
    <source>
        <dbReference type="ARBA" id="ARBA00022598"/>
    </source>
</evidence>
<evidence type="ECO:0000256" key="7">
    <source>
        <dbReference type="ARBA" id="ARBA00022888"/>
    </source>
</evidence>
<feature type="binding site" evidence="12">
    <location>
        <position position="103"/>
    </location>
    <ligand>
        <name>L-glutamine</name>
        <dbReference type="ChEBI" id="CHEBI:58359"/>
    </ligand>
</feature>
<dbReference type="SUPFAM" id="SSF56235">
    <property type="entry name" value="N-terminal nucleophile aminohydrolases (Ntn hydrolases)"/>
    <property type="match status" value="1"/>
</dbReference>
<evidence type="ECO:0000256" key="13">
    <source>
        <dbReference type="PIRSR" id="PIRSR001589-3"/>
    </source>
</evidence>
<dbReference type="Pfam" id="PF00733">
    <property type="entry name" value="Asn_synthase"/>
    <property type="match status" value="2"/>
</dbReference>
<evidence type="ECO:0000256" key="6">
    <source>
        <dbReference type="ARBA" id="ARBA00022840"/>
    </source>
</evidence>
<dbReference type="NCBIfam" id="TIGR01536">
    <property type="entry name" value="asn_synth_AEB"/>
    <property type="match status" value="1"/>
</dbReference>